<proteinExistence type="predicted"/>
<reference evidence="1 2" key="1">
    <citation type="submission" date="2020-08" db="EMBL/GenBank/DDBJ databases">
        <title>Genomic Encyclopedia of Type Strains, Phase IV (KMG-V): Genome sequencing to study the core and pangenomes of soil and plant-associated prokaryotes.</title>
        <authorList>
            <person name="Whitman W."/>
        </authorList>
    </citation>
    <scope>NUCLEOTIDE SEQUENCE [LARGE SCALE GENOMIC DNA]</scope>
    <source>
        <strain evidence="1 2">SEMIA 4084</strain>
    </source>
</reference>
<protein>
    <submittedName>
        <fullName evidence="1">Uncharacterized protein</fullName>
    </submittedName>
</protein>
<accession>A0A7W8UCH3</accession>
<dbReference type="AlphaFoldDB" id="A0A7W8UCH3"/>
<evidence type="ECO:0000313" key="1">
    <source>
        <dbReference type="EMBL" id="MBB5536836.1"/>
    </source>
</evidence>
<comment type="caution">
    <text evidence="1">The sequence shown here is derived from an EMBL/GenBank/DDBJ whole genome shotgun (WGS) entry which is preliminary data.</text>
</comment>
<evidence type="ECO:0000313" key="2">
    <source>
        <dbReference type="Proteomes" id="UP000585507"/>
    </source>
</evidence>
<dbReference type="RefSeq" id="WP_026203797.1">
    <property type="nucleotide sequence ID" value="NZ_JACHBK010000007.1"/>
</dbReference>
<name>A0A7W8UCH3_9HYPH</name>
<dbReference type="EMBL" id="JACHBK010000007">
    <property type="protein sequence ID" value="MBB5536836.1"/>
    <property type="molecule type" value="Genomic_DNA"/>
</dbReference>
<gene>
    <name evidence="1" type="ORF">GGD55_003547</name>
</gene>
<dbReference type="Proteomes" id="UP000585507">
    <property type="component" value="Unassembled WGS sequence"/>
</dbReference>
<keyword evidence="2" id="KW-1185">Reference proteome</keyword>
<organism evidence="1 2">
    <name type="scientific">Rhizobium giardinii</name>
    <dbReference type="NCBI Taxonomy" id="56731"/>
    <lineage>
        <taxon>Bacteria</taxon>
        <taxon>Pseudomonadati</taxon>
        <taxon>Pseudomonadota</taxon>
        <taxon>Alphaproteobacteria</taxon>
        <taxon>Hyphomicrobiales</taxon>
        <taxon>Rhizobiaceae</taxon>
        <taxon>Rhizobium/Agrobacterium group</taxon>
        <taxon>Rhizobium</taxon>
    </lineage>
</organism>
<sequence length="75" mass="8669">MMTPADIEAVDPVLGDDGRSVFFYGHTRDEDVTFLWSVSLPMVIEEDKLLIEEWREVGWLHWMKQSAGRDGLSQE</sequence>